<evidence type="ECO:0000313" key="2">
    <source>
        <dbReference type="EMBL" id="MEF2253914.1"/>
    </source>
</evidence>
<dbReference type="EMBL" id="JAZHOV010000001">
    <property type="protein sequence ID" value="MEF2253914.1"/>
    <property type="molecule type" value="Genomic_DNA"/>
</dbReference>
<organism evidence="2 3">
    <name type="scientific">Microbacterium schleiferi</name>
    <dbReference type="NCBI Taxonomy" id="69362"/>
    <lineage>
        <taxon>Bacteria</taxon>
        <taxon>Bacillati</taxon>
        <taxon>Actinomycetota</taxon>
        <taxon>Actinomycetes</taxon>
        <taxon>Micrococcales</taxon>
        <taxon>Microbacteriaceae</taxon>
        <taxon>Microbacterium</taxon>
    </lineage>
</organism>
<proteinExistence type="predicted"/>
<keyword evidence="1" id="KW-1133">Transmembrane helix</keyword>
<name>A0ABU7V538_9MICO</name>
<protein>
    <recommendedName>
        <fullName evidence="4">DUF4245 domain-containing protein</fullName>
    </recommendedName>
</protein>
<keyword evidence="1" id="KW-0812">Transmembrane</keyword>
<comment type="caution">
    <text evidence="2">The sequence shown here is derived from an EMBL/GenBank/DDBJ whole genome shotgun (WGS) entry which is preliminary data.</text>
</comment>
<accession>A0ABU7V538</accession>
<keyword evidence="3" id="KW-1185">Reference proteome</keyword>
<evidence type="ECO:0000256" key="1">
    <source>
        <dbReference type="SAM" id="Phobius"/>
    </source>
</evidence>
<evidence type="ECO:0008006" key="4">
    <source>
        <dbReference type="Google" id="ProtNLM"/>
    </source>
</evidence>
<gene>
    <name evidence="2" type="ORF">V2V91_02025</name>
</gene>
<dbReference type="Proteomes" id="UP001351900">
    <property type="component" value="Unassembled WGS sequence"/>
</dbReference>
<keyword evidence="1" id="KW-0472">Membrane</keyword>
<sequence>MNETAQAPLTRRNTASSRRSPTPWWVWTLAAIGGVGLVAFVTVIGVITVPPAIANLQTHVATATEPLVLGPESAPVIVTVPEGWLITRPDDSHARIVTPDRGLIVDASLSAADAAQAATDAGVAAPMVETLASGLTVAHGSPSGSSEGAAAGPDLVAVVGPVAGGSVVFVASSGDLERYRAAMASLVEGVQP</sequence>
<evidence type="ECO:0000313" key="3">
    <source>
        <dbReference type="Proteomes" id="UP001351900"/>
    </source>
</evidence>
<reference evidence="2 3" key="1">
    <citation type="submission" date="2024-01" db="EMBL/GenBank/DDBJ databases">
        <title>the genome sequence of strain Microbacterium schleiferi NBRC 15075.</title>
        <authorList>
            <person name="Ding Y."/>
            <person name="Zhang G."/>
        </authorList>
    </citation>
    <scope>NUCLEOTIDE SEQUENCE [LARGE SCALE GENOMIC DNA]</scope>
    <source>
        <strain evidence="2 3">NBRC 15075</strain>
    </source>
</reference>
<feature type="transmembrane region" description="Helical" evidence="1">
    <location>
        <begin position="24"/>
        <end position="49"/>
    </location>
</feature>
<dbReference type="RefSeq" id="WP_331790593.1">
    <property type="nucleotide sequence ID" value="NZ_BAAAUO010000003.1"/>
</dbReference>